<evidence type="ECO:0000313" key="1">
    <source>
        <dbReference type="EMBL" id="RNA11618.1"/>
    </source>
</evidence>
<organism evidence="1 2">
    <name type="scientific">Brachionus plicatilis</name>
    <name type="common">Marine rotifer</name>
    <name type="synonym">Brachionus muelleri</name>
    <dbReference type="NCBI Taxonomy" id="10195"/>
    <lineage>
        <taxon>Eukaryota</taxon>
        <taxon>Metazoa</taxon>
        <taxon>Spiralia</taxon>
        <taxon>Gnathifera</taxon>
        <taxon>Rotifera</taxon>
        <taxon>Eurotatoria</taxon>
        <taxon>Monogononta</taxon>
        <taxon>Pseudotrocha</taxon>
        <taxon>Ploima</taxon>
        <taxon>Brachionidae</taxon>
        <taxon>Brachionus</taxon>
    </lineage>
</organism>
<gene>
    <name evidence="1" type="ORF">BpHYR1_051712</name>
</gene>
<dbReference type="EMBL" id="REGN01005906">
    <property type="protein sequence ID" value="RNA11618.1"/>
    <property type="molecule type" value="Genomic_DNA"/>
</dbReference>
<keyword evidence="2" id="KW-1185">Reference proteome</keyword>
<reference evidence="1 2" key="1">
    <citation type="journal article" date="2018" name="Sci. Rep.">
        <title>Genomic signatures of local adaptation to the degree of environmental predictability in rotifers.</title>
        <authorList>
            <person name="Franch-Gras L."/>
            <person name="Hahn C."/>
            <person name="Garcia-Roger E.M."/>
            <person name="Carmona M.J."/>
            <person name="Serra M."/>
            <person name="Gomez A."/>
        </authorList>
    </citation>
    <scope>NUCLEOTIDE SEQUENCE [LARGE SCALE GENOMIC DNA]</scope>
    <source>
        <strain evidence="1">HYR1</strain>
    </source>
</reference>
<comment type="caution">
    <text evidence="1">The sequence shown here is derived from an EMBL/GenBank/DDBJ whole genome shotgun (WGS) entry which is preliminary data.</text>
</comment>
<sequence>MHLRIHQRIQSKIFGINKIYAIYIFKKLNFAMKNLGNIEKITKNILKQQAIFRFKLLPVFFTTLFKSKFQLFDFFPLKIRLENRLSWISCIVYID</sequence>
<proteinExistence type="predicted"/>
<evidence type="ECO:0000313" key="2">
    <source>
        <dbReference type="Proteomes" id="UP000276133"/>
    </source>
</evidence>
<dbReference type="Proteomes" id="UP000276133">
    <property type="component" value="Unassembled WGS sequence"/>
</dbReference>
<accession>A0A3M7QKY1</accession>
<dbReference type="AlphaFoldDB" id="A0A3M7QKY1"/>
<name>A0A3M7QKY1_BRAPC</name>
<protein>
    <submittedName>
        <fullName evidence="1">Uncharacterized protein</fullName>
    </submittedName>
</protein>